<dbReference type="AlphaFoldDB" id="A0A843TSE9"/>
<dbReference type="OrthoDB" id="1938138at2759"/>
<gene>
    <name evidence="4" type="ORF">Taro_006880</name>
</gene>
<name>A0A843TSE9_COLES</name>
<evidence type="ECO:0000256" key="2">
    <source>
        <dbReference type="SAM" id="MobiDB-lite"/>
    </source>
</evidence>
<organism evidence="4 5">
    <name type="scientific">Colocasia esculenta</name>
    <name type="common">Wild taro</name>
    <name type="synonym">Arum esculentum</name>
    <dbReference type="NCBI Taxonomy" id="4460"/>
    <lineage>
        <taxon>Eukaryota</taxon>
        <taxon>Viridiplantae</taxon>
        <taxon>Streptophyta</taxon>
        <taxon>Embryophyta</taxon>
        <taxon>Tracheophyta</taxon>
        <taxon>Spermatophyta</taxon>
        <taxon>Magnoliopsida</taxon>
        <taxon>Liliopsida</taxon>
        <taxon>Araceae</taxon>
        <taxon>Aroideae</taxon>
        <taxon>Colocasieae</taxon>
        <taxon>Colocasia</taxon>
    </lineage>
</organism>
<dbReference type="Proteomes" id="UP000652761">
    <property type="component" value="Unassembled WGS sequence"/>
</dbReference>
<feature type="region of interest" description="Disordered" evidence="2">
    <location>
        <begin position="152"/>
        <end position="172"/>
    </location>
</feature>
<proteinExistence type="predicted"/>
<evidence type="ECO:0000313" key="4">
    <source>
        <dbReference type="EMBL" id="MQL74498.1"/>
    </source>
</evidence>
<dbReference type="PANTHER" id="PTHR31044:SF103">
    <property type="entry name" value="MAJOR POLLEN ALLERGEN OLE E 10-LIKE"/>
    <property type="match status" value="1"/>
</dbReference>
<evidence type="ECO:0000256" key="1">
    <source>
        <dbReference type="ARBA" id="ARBA00022729"/>
    </source>
</evidence>
<protein>
    <recommendedName>
        <fullName evidence="3">X8 domain-containing protein</fullName>
    </recommendedName>
</protein>
<reference evidence="4" key="1">
    <citation type="submission" date="2017-07" db="EMBL/GenBank/DDBJ databases">
        <title>Taro Niue Genome Assembly and Annotation.</title>
        <authorList>
            <person name="Atibalentja N."/>
            <person name="Keating K."/>
            <person name="Fields C.J."/>
        </authorList>
    </citation>
    <scope>NUCLEOTIDE SEQUENCE</scope>
    <source>
        <strain evidence="4">Niue_2</strain>
        <tissue evidence="4">Leaf</tissue>
    </source>
</reference>
<dbReference type="EMBL" id="NMUH01000211">
    <property type="protein sequence ID" value="MQL74498.1"/>
    <property type="molecule type" value="Genomic_DNA"/>
</dbReference>
<dbReference type="SMART" id="SM00768">
    <property type="entry name" value="X8"/>
    <property type="match status" value="1"/>
</dbReference>
<dbReference type="Pfam" id="PF07983">
    <property type="entry name" value="X8"/>
    <property type="match status" value="1"/>
</dbReference>
<dbReference type="PANTHER" id="PTHR31044">
    <property type="entry name" value="BETA-1,3 GLUCANASE"/>
    <property type="match status" value="1"/>
</dbReference>
<feature type="domain" description="X8" evidence="3">
    <location>
        <begin position="72"/>
        <end position="142"/>
    </location>
</feature>
<accession>A0A843TSE9</accession>
<keyword evidence="1" id="KW-0732">Signal</keyword>
<dbReference type="GO" id="GO:0009506">
    <property type="term" value="C:plasmodesma"/>
    <property type="evidence" value="ECO:0007669"/>
    <property type="project" value="UniProtKB-ARBA"/>
</dbReference>
<dbReference type="InterPro" id="IPR012946">
    <property type="entry name" value="X8"/>
</dbReference>
<evidence type="ECO:0000259" key="3">
    <source>
        <dbReference type="SMART" id="SM00768"/>
    </source>
</evidence>
<dbReference type="Gene3D" id="3.20.20.80">
    <property type="entry name" value="Glycosidases"/>
    <property type="match status" value="1"/>
</dbReference>
<sequence>MPDRKFEAFIFSLFNEVLKPGQTSKRNFRLFMAGMTPVYDIGILQTRNVGGGGRGEHRAAAAAASSAGAVMSWCLPKPNTDERSLQVNIDFACGQGLDCRPIQGGGSCFFPATVEAHAASVTPCWPCTFARRRLCHPAICSLPRRAVLQLPKYPERRSNSNYPSSPPTKKQQ</sequence>
<evidence type="ECO:0000313" key="5">
    <source>
        <dbReference type="Proteomes" id="UP000652761"/>
    </source>
</evidence>
<keyword evidence="5" id="KW-1185">Reference proteome</keyword>
<dbReference type="InterPro" id="IPR044788">
    <property type="entry name" value="X8_dom_prot"/>
</dbReference>
<comment type="caution">
    <text evidence="4">The sequence shown here is derived from an EMBL/GenBank/DDBJ whole genome shotgun (WGS) entry which is preliminary data.</text>
</comment>